<keyword evidence="6 10" id="KW-0472">Membrane</keyword>
<dbReference type="FunFam" id="1.10.3730.20:FF:000001">
    <property type="entry name" value="Quaternary ammonium compound resistance transporter SugE"/>
    <property type="match status" value="1"/>
</dbReference>
<feature type="transmembrane region" description="Helical" evidence="10">
    <location>
        <begin position="85"/>
        <end position="104"/>
    </location>
</feature>
<evidence type="ECO:0000256" key="10">
    <source>
        <dbReference type="SAM" id="Phobius"/>
    </source>
</evidence>
<dbReference type="Pfam" id="PF00893">
    <property type="entry name" value="Multi_Drug_Res"/>
    <property type="match status" value="1"/>
</dbReference>
<dbReference type="AlphaFoldDB" id="A0A6J4UUG7"/>
<evidence type="ECO:0000256" key="7">
    <source>
        <dbReference type="ARBA" id="ARBA00038151"/>
    </source>
</evidence>
<keyword evidence="3" id="KW-1003">Cell membrane</keyword>
<protein>
    <recommendedName>
        <fullName evidence="8">Guanidinium exporter</fullName>
    </recommendedName>
</protein>
<dbReference type="InterPro" id="IPR037185">
    <property type="entry name" value="EmrE-like"/>
</dbReference>
<dbReference type="InterPro" id="IPR000390">
    <property type="entry name" value="Small_drug/metabolite_transptr"/>
</dbReference>
<proteinExistence type="inferred from homology"/>
<keyword evidence="2" id="KW-0813">Transport</keyword>
<name>A0A6J4UUG7_9BACT</name>
<feature type="transmembrane region" description="Helical" evidence="10">
    <location>
        <begin position="58"/>
        <end position="79"/>
    </location>
</feature>
<keyword evidence="4 9" id="KW-0812">Transmembrane</keyword>
<evidence type="ECO:0000313" key="11">
    <source>
        <dbReference type="EMBL" id="CAA9559386.1"/>
    </source>
</evidence>
<comment type="subcellular location">
    <subcellularLocation>
        <location evidence="1 9">Cell membrane</location>
        <topology evidence="1 9">Multi-pass membrane protein</topology>
    </subcellularLocation>
</comment>
<dbReference type="GO" id="GO:0022857">
    <property type="term" value="F:transmembrane transporter activity"/>
    <property type="evidence" value="ECO:0007669"/>
    <property type="project" value="InterPro"/>
</dbReference>
<dbReference type="GO" id="GO:0005886">
    <property type="term" value="C:plasma membrane"/>
    <property type="evidence" value="ECO:0007669"/>
    <property type="project" value="UniProtKB-SubCell"/>
</dbReference>
<dbReference type="PANTHER" id="PTHR30561:SF0">
    <property type="entry name" value="GUANIDINIUM EXPORTER"/>
    <property type="match status" value="1"/>
</dbReference>
<sequence>MIAWSLVVVAGLFEIAFATALKASANFTRVVPTITFIVCSVISLGLLSVAVRSLPIGSAYAVWTGVGAAGTALIGMFVLGEPKRAIRILSIAAIVVGVVGLQLTGSGH</sequence>
<accession>A0A6J4UUG7</accession>
<dbReference type="PANTHER" id="PTHR30561">
    <property type="entry name" value="SMR FAMILY PROTON-DEPENDENT DRUG EFFLUX TRANSPORTER SUGE"/>
    <property type="match status" value="1"/>
</dbReference>
<dbReference type="GO" id="GO:1990961">
    <property type="term" value="P:xenobiotic detoxification by transmembrane export across the plasma membrane"/>
    <property type="evidence" value="ECO:0007669"/>
    <property type="project" value="UniProtKB-ARBA"/>
</dbReference>
<organism evidence="11">
    <name type="scientific">uncultured Thermomicrobiales bacterium</name>
    <dbReference type="NCBI Taxonomy" id="1645740"/>
    <lineage>
        <taxon>Bacteria</taxon>
        <taxon>Pseudomonadati</taxon>
        <taxon>Thermomicrobiota</taxon>
        <taxon>Thermomicrobia</taxon>
        <taxon>Thermomicrobiales</taxon>
        <taxon>environmental samples</taxon>
    </lineage>
</organism>
<evidence type="ECO:0000256" key="1">
    <source>
        <dbReference type="ARBA" id="ARBA00004651"/>
    </source>
</evidence>
<dbReference type="EMBL" id="CADCWK010000156">
    <property type="protein sequence ID" value="CAA9559386.1"/>
    <property type="molecule type" value="Genomic_DNA"/>
</dbReference>
<keyword evidence="5 10" id="KW-1133">Transmembrane helix</keyword>
<evidence type="ECO:0000256" key="2">
    <source>
        <dbReference type="ARBA" id="ARBA00022448"/>
    </source>
</evidence>
<evidence type="ECO:0000256" key="8">
    <source>
        <dbReference type="ARBA" id="ARBA00039168"/>
    </source>
</evidence>
<evidence type="ECO:0000256" key="6">
    <source>
        <dbReference type="ARBA" id="ARBA00023136"/>
    </source>
</evidence>
<dbReference type="SUPFAM" id="SSF103481">
    <property type="entry name" value="Multidrug resistance efflux transporter EmrE"/>
    <property type="match status" value="1"/>
</dbReference>
<evidence type="ECO:0000256" key="4">
    <source>
        <dbReference type="ARBA" id="ARBA00022692"/>
    </source>
</evidence>
<evidence type="ECO:0000256" key="9">
    <source>
        <dbReference type="RuleBase" id="RU003942"/>
    </source>
</evidence>
<evidence type="ECO:0000256" key="5">
    <source>
        <dbReference type="ARBA" id="ARBA00022989"/>
    </source>
</evidence>
<gene>
    <name evidence="11" type="ORF">AVDCRST_MAG33-1551</name>
</gene>
<evidence type="ECO:0000256" key="3">
    <source>
        <dbReference type="ARBA" id="ARBA00022475"/>
    </source>
</evidence>
<reference evidence="11" key="1">
    <citation type="submission" date="2020-02" db="EMBL/GenBank/DDBJ databases">
        <authorList>
            <person name="Meier V. D."/>
        </authorList>
    </citation>
    <scope>NUCLEOTIDE SEQUENCE</scope>
    <source>
        <strain evidence="11">AVDCRST_MAG33</strain>
    </source>
</reference>
<comment type="similarity">
    <text evidence="7">Belongs to the drug/metabolite transporter (DMT) superfamily. Small multidrug resistance (SMR) (TC 2.A.7.1) family. Gdx/SugE subfamily.</text>
</comment>
<feature type="transmembrane region" description="Helical" evidence="10">
    <location>
        <begin position="30"/>
        <end position="51"/>
    </location>
</feature>
<dbReference type="Gene3D" id="1.10.3730.20">
    <property type="match status" value="1"/>
</dbReference>
<dbReference type="InterPro" id="IPR045324">
    <property type="entry name" value="Small_multidrug_res"/>
</dbReference>